<reference evidence="1" key="2">
    <citation type="journal article" date="2015" name="Data Brief">
        <title>Shoot transcriptome of the giant reed, Arundo donax.</title>
        <authorList>
            <person name="Barrero R.A."/>
            <person name="Guerrero F.D."/>
            <person name="Moolhuijzen P."/>
            <person name="Goolsby J.A."/>
            <person name="Tidwell J."/>
            <person name="Bellgard S.E."/>
            <person name="Bellgard M.I."/>
        </authorList>
    </citation>
    <scope>NUCLEOTIDE SEQUENCE</scope>
    <source>
        <tissue evidence="1">Shoot tissue taken approximately 20 cm above the soil surface</tissue>
    </source>
</reference>
<name>A0A0A9GA32_ARUDO</name>
<sequence length="207" mass="22314">MEHLACEVVPRVDAQLPAVVLVVPYPRVHLVRVSPVALEGAVDGPDRRAEPLRPDTVHVIHPEPERRLKRHHGVLRHLVRVPQPVEPDTLPRRSVVVVPRNLQRAAPVVLLPRDATPLLVGRVAVVAARPVGLLDVAHMPGLVRDVREEGGDLPLSGGLRTGICEAGVRAGGLQERSALVEALALASVRRGLGLDADEEFLGDDALH</sequence>
<dbReference type="AlphaFoldDB" id="A0A0A9GA32"/>
<accession>A0A0A9GA32</accession>
<reference evidence="1" key="1">
    <citation type="submission" date="2014-09" db="EMBL/GenBank/DDBJ databases">
        <authorList>
            <person name="Magalhaes I.L.F."/>
            <person name="Oliveira U."/>
            <person name="Santos F.R."/>
            <person name="Vidigal T.H.D.A."/>
            <person name="Brescovit A.D."/>
            <person name="Santos A.J."/>
        </authorList>
    </citation>
    <scope>NUCLEOTIDE SEQUENCE</scope>
    <source>
        <tissue evidence="1">Shoot tissue taken approximately 20 cm above the soil surface</tissue>
    </source>
</reference>
<evidence type="ECO:0000313" key="1">
    <source>
        <dbReference type="EMBL" id="JAE21337.1"/>
    </source>
</evidence>
<proteinExistence type="predicted"/>
<protein>
    <submittedName>
        <fullName evidence="1">Uncharacterized protein</fullName>
    </submittedName>
</protein>
<dbReference type="EMBL" id="GBRH01176559">
    <property type="protein sequence ID" value="JAE21337.1"/>
    <property type="molecule type" value="Transcribed_RNA"/>
</dbReference>
<organism evidence="1">
    <name type="scientific">Arundo donax</name>
    <name type="common">Giant reed</name>
    <name type="synonym">Donax arundinaceus</name>
    <dbReference type="NCBI Taxonomy" id="35708"/>
    <lineage>
        <taxon>Eukaryota</taxon>
        <taxon>Viridiplantae</taxon>
        <taxon>Streptophyta</taxon>
        <taxon>Embryophyta</taxon>
        <taxon>Tracheophyta</taxon>
        <taxon>Spermatophyta</taxon>
        <taxon>Magnoliopsida</taxon>
        <taxon>Liliopsida</taxon>
        <taxon>Poales</taxon>
        <taxon>Poaceae</taxon>
        <taxon>PACMAD clade</taxon>
        <taxon>Arundinoideae</taxon>
        <taxon>Arundineae</taxon>
        <taxon>Arundo</taxon>
    </lineage>
</organism>